<evidence type="ECO:0000313" key="1">
    <source>
        <dbReference type="EMBL" id="KAF7240689.1"/>
    </source>
</evidence>
<dbReference type="AlphaFoldDB" id="A0A8S9YF73"/>
<accession>A0A8S9YF73</accession>
<reference evidence="1" key="1">
    <citation type="submission" date="2019-07" db="EMBL/GenBank/DDBJ databases">
        <title>Annotation for the trematode Paragonimus miyazaki's.</title>
        <authorList>
            <person name="Choi Y.-J."/>
        </authorList>
    </citation>
    <scope>NUCLEOTIDE SEQUENCE</scope>
    <source>
        <strain evidence="1">Japan</strain>
    </source>
</reference>
<name>A0A8S9YF73_9TREM</name>
<gene>
    <name evidence="1" type="ORF">EG68_11024</name>
</gene>
<proteinExistence type="predicted"/>
<organism evidence="1 2">
    <name type="scientific">Paragonimus skrjabini miyazakii</name>
    <dbReference type="NCBI Taxonomy" id="59628"/>
    <lineage>
        <taxon>Eukaryota</taxon>
        <taxon>Metazoa</taxon>
        <taxon>Spiralia</taxon>
        <taxon>Lophotrochozoa</taxon>
        <taxon>Platyhelminthes</taxon>
        <taxon>Trematoda</taxon>
        <taxon>Digenea</taxon>
        <taxon>Plagiorchiida</taxon>
        <taxon>Troglotremata</taxon>
        <taxon>Troglotrematidae</taxon>
        <taxon>Paragonimus</taxon>
    </lineage>
</organism>
<sequence>MFQLARLTNPENFAKAKSMQIITSAGCDSNSTKAAVLMTSSPQRKIIRPSTSPTSAGTDEHLGYVAQTVRQLSIRLKRVECKLGILSSERWKRHVEDVEITASRTEFRLPLESKVELMRSEVRIQHSDTWDKPVNYRYESQLFSGALAVNLRWAILRQSGALDTDESYLDSFLAQVQPTWNSPRD</sequence>
<evidence type="ECO:0000313" key="2">
    <source>
        <dbReference type="Proteomes" id="UP000822476"/>
    </source>
</evidence>
<dbReference type="Proteomes" id="UP000822476">
    <property type="component" value="Unassembled WGS sequence"/>
</dbReference>
<keyword evidence="2" id="KW-1185">Reference proteome</keyword>
<protein>
    <submittedName>
        <fullName evidence="1">Uncharacterized protein</fullName>
    </submittedName>
</protein>
<comment type="caution">
    <text evidence="1">The sequence shown here is derived from an EMBL/GenBank/DDBJ whole genome shotgun (WGS) entry which is preliminary data.</text>
</comment>
<dbReference type="EMBL" id="JTDE01007163">
    <property type="protein sequence ID" value="KAF7240689.1"/>
    <property type="molecule type" value="Genomic_DNA"/>
</dbReference>